<feature type="domain" description="EAL" evidence="1">
    <location>
        <begin position="104"/>
        <end position="345"/>
    </location>
</feature>
<gene>
    <name evidence="2" type="ORF">FTX54_012005</name>
</gene>
<dbReference type="InterPro" id="IPR001633">
    <property type="entry name" value="EAL_dom"/>
</dbReference>
<organism evidence="2 3">
    <name type="scientific">Alkalicoccus halolimnae</name>
    <dbReference type="NCBI Taxonomy" id="1667239"/>
    <lineage>
        <taxon>Bacteria</taxon>
        <taxon>Bacillati</taxon>
        <taxon>Bacillota</taxon>
        <taxon>Bacilli</taxon>
        <taxon>Bacillales</taxon>
        <taxon>Bacillaceae</taxon>
        <taxon>Alkalicoccus</taxon>
    </lineage>
</organism>
<dbReference type="SMART" id="SM00052">
    <property type="entry name" value="EAL"/>
    <property type="match status" value="1"/>
</dbReference>
<dbReference type="EMBL" id="CP144914">
    <property type="protein sequence ID" value="WWD79139.1"/>
    <property type="molecule type" value="Genomic_DNA"/>
</dbReference>
<dbReference type="CDD" id="cd01948">
    <property type="entry name" value="EAL"/>
    <property type="match status" value="1"/>
</dbReference>
<dbReference type="SUPFAM" id="SSF141868">
    <property type="entry name" value="EAL domain-like"/>
    <property type="match status" value="1"/>
</dbReference>
<dbReference type="InterPro" id="IPR035919">
    <property type="entry name" value="EAL_sf"/>
</dbReference>
<evidence type="ECO:0000313" key="2">
    <source>
        <dbReference type="EMBL" id="WWD79139.1"/>
    </source>
</evidence>
<evidence type="ECO:0000313" key="3">
    <source>
        <dbReference type="Proteomes" id="UP000321816"/>
    </source>
</evidence>
<keyword evidence="3" id="KW-1185">Reference proteome</keyword>
<dbReference type="AlphaFoldDB" id="A0A5C7F7A4"/>
<dbReference type="Proteomes" id="UP000321816">
    <property type="component" value="Chromosome"/>
</dbReference>
<dbReference type="KEGG" id="ahal:FTX54_012005"/>
<dbReference type="RefSeq" id="WP_147803553.1">
    <property type="nucleotide sequence ID" value="NZ_CP144914.1"/>
</dbReference>
<evidence type="ECO:0000259" key="1">
    <source>
        <dbReference type="PROSITE" id="PS50883"/>
    </source>
</evidence>
<dbReference type="PANTHER" id="PTHR33121">
    <property type="entry name" value="CYCLIC DI-GMP PHOSPHODIESTERASE PDEF"/>
    <property type="match status" value="1"/>
</dbReference>
<dbReference type="Pfam" id="PF00563">
    <property type="entry name" value="EAL"/>
    <property type="match status" value="1"/>
</dbReference>
<dbReference type="OrthoDB" id="581425at2"/>
<accession>A0A5C7F7A4</accession>
<dbReference type="Gene3D" id="3.20.20.450">
    <property type="entry name" value="EAL domain"/>
    <property type="match status" value="1"/>
</dbReference>
<name>A0A5C7F7A4_9BACI</name>
<protein>
    <submittedName>
        <fullName evidence="2">EAL domain-containing protein</fullName>
    </submittedName>
</protein>
<dbReference type="InterPro" id="IPR050706">
    <property type="entry name" value="Cyclic-di-GMP_PDE-like"/>
</dbReference>
<sequence>MRSCQICQGETPLSETGQIVFSSDNSMVIAELYEQFQHEKADRNDRNTLLYLPYHSWEELKILMIRVEDYLRESDRSKLRGKLITNEGQEKIEGNEFTLDELREQVEQPKLVKIIQEKLFRSFVQPIIDAKSSKTYGYEFLLRPNSKLYPFNPGELFAFSQRSGLQSKLDSQARINAIRTSAHKLEPGTKRFINFLPSSIYNPKHCLQSTFQAARDYDVNPYDLVFEVVETEKITDLDHLKFIFSEYQQAGMKTALDDVGSGYATLEVLQELKPDYAKIDRELVKDIHIYPEKIEKIKAIRAVTGKMSTMLLAEGIESQLEYEAVKPLVDYAQGYYFGKPAVIPE</sequence>
<dbReference type="PANTHER" id="PTHR33121:SF15">
    <property type="entry name" value="BLUE LIGHT- AND TEMPERATURE-REGULATED ANTIREPRESSOR BLUF"/>
    <property type="match status" value="1"/>
</dbReference>
<dbReference type="PROSITE" id="PS50883">
    <property type="entry name" value="EAL"/>
    <property type="match status" value="1"/>
</dbReference>
<reference evidence="2 3" key="1">
    <citation type="submission" date="2024-01" db="EMBL/GenBank/DDBJ databases">
        <title>Complete Genome Sequence of Alkalicoccus halolimnae BZ-SZ-XJ29T, a Moderately Halophilic Bacterium Isolated from a Salt Lake.</title>
        <authorList>
            <person name="Zhao B."/>
        </authorList>
    </citation>
    <scope>NUCLEOTIDE SEQUENCE [LARGE SCALE GENOMIC DNA]</scope>
    <source>
        <strain evidence="2 3">BZ-SZ-XJ29</strain>
    </source>
</reference>
<dbReference type="GO" id="GO:0071111">
    <property type="term" value="F:cyclic-guanylate-specific phosphodiesterase activity"/>
    <property type="evidence" value="ECO:0007669"/>
    <property type="project" value="InterPro"/>
</dbReference>
<proteinExistence type="predicted"/>